<dbReference type="EC" id="3.2.1.78" evidence="2"/>
<dbReference type="PANTHER" id="PTHR31451:SF40">
    <property type="entry name" value="GLYCOSIDE HYDROLASE FAMILY 5 DOMAIN-CONTAINING PROTEIN"/>
    <property type="match status" value="1"/>
</dbReference>
<proteinExistence type="predicted"/>
<evidence type="ECO:0000259" key="6">
    <source>
        <dbReference type="Pfam" id="PF26410"/>
    </source>
</evidence>
<feature type="chain" id="PRO_5024403136" description="mannan endo-1,4-beta-mannosidase" evidence="5">
    <location>
        <begin position="25"/>
        <end position="431"/>
    </location>
</feature>
<dbReference type="Gene3D" id="3.20.20.80">
    <property type="entry name" value="Glycosidases"/>
    <property type="match status" value="1"/>
</dbReference>
<keyword evidence="5" id="KW-0732">Signal</keyword>
<keyword evidence="8" id="KW-1185">Reference proteome</keyword>
<dbReference type="Proteomes" id="UP000292424">
    <property type="component" value="Chromosome"/>
</dbReference>
<evidence type="ECO:0000313" key="8">
    <source>
        <dbReference type="Proteomes" id="UP000292424"/>
    </source>
</evidence>
<dbReference type="EMBL" id="CP044016">
    <property type="protein sequence ID" value="QES89840.1"/>
    <property type="molecule type" value="Genomic_DNA"/>
</dbReference>
<dbReference type="InterPro" id="IPR017853">
    <property type="entry name" value="GH"/>
</dbReference>
<dbReference type="GO" id="GO:0016985">
    <property type="term" value="F:mannan endo-1,4-beta-mannosidase activity"/>
    <property type="evidence" value="ECO:0007669"/>
    <property type="project" value="TreeGrafter"/>
</dbReference>
<evidence type="ECO:0000256" key="3">
    <source>
        <dbReference type="ARBA" id="ARBA00022801"/>
    </source>
</evidence>
<evidence type="ECO:0000256" key="1">
    <source>
        <dbReference type="ARBA" id="ARBA00001678"/>
    </source>
</evidence>
<evidence type="ECO:0000256" key="4">
    <source>
        <dbReference type="ARBA" id="ARBA00023295"/>
    </source>
</evidence>
<dbReference type="AlphaFoldDB" id="A0A5P2G7U2"/>
<dbReference type="Pfam" id="PF26410">
    <property type="entry name" value="GH5_mannosidase"/>
    <property type="match status" value="1"/>
</dbReference>
<protein>
    <recommendedName>
        <fullName evidence="2">mannan endo-1,4-beta-mannosidase</fullName>
        <ecNumber evidence="2">3.2.1.78</ecNumber>
    </recommendedName>
</protein>
<keyword evidence="3" id="KW-0378">Hydrolase</keyword>
<evidence type="ECO:0000313" key="7">
    <source>
        <dbReference type="EMBL" id="QES89840.1"/>
    </source>
</evidence>
<name>A0A5P2G7U2_9BACT</name>
<feature type="signal peptide" evidence="5">
    <location>
        <begin position="1"/>
        <end position="24"/>
    </location>
</feature>
<sequence length="431" mass="49970">MTLRSNFFILILCLFITIQSPCTAQSFVQRKDTYLTLNGQPYYYVGSNYWYGLFTILQGKKDANARVCKELDFLQSQGVTNLRMLASTEGIGQENGVVRVSPALQPQKDIYNEDFLKGLDFVLAEMAKRNMKAVLYLSNNWEWSGGFLQYLHWNGKISDAELKKKMNWDEQRDYTSQFYSCSECVKGYLKQVKYIVTHKNTINGLLYKNDPTIMSWEIANEPRPMRPAANNAYYDFIQKTASYIKRLDKNHLLTTGHEGEQAMDGDMTFFKKVHAIKEIDYLTIHIWPKNWGWFKDESFAADFPQVLSKTEAYIQEHFVAANELQKPMVIEEFGLPRDGFKFDTASTTNYRDQYYRKILQLWQTSKISNHALAGVNFWAFGGTARPIKGQIFWKESDDYSGDPPMEEQGLNSVFDSDSSTWQLIRNFSLSK</sequence>
<dbReference type="InterPro" id="IPR001547">
    <property type="entry name" value="Glyco_hydro_5"/>
</dbReference>
<accession>A0A5P2G7U2</accession>
<dbReference type="RefSeq" id="WP_131330798.1">
    <property type="nucleotide sequence ID" value="NZ_CP044016.1"/>
</dbReference>
<dbReference type="InterPro" id="IPR045053">
    <property type="entry name" value="MAN-like"/>
</dbReference>
<comment type="catalytic activity">
    <reaction evidence="1">
        <text>Random hydrolysis of (1-&gt;4)-beta-D-mannosidic linkages in mannans, galactomannans and glucomannans.</text>
        <dbReference type="EC" id="3.2.1.78"/>
    </reaction>
</comment>
<dbReference type="KEGG" id="arac:E0W69_014625"/>
<gene>
    <name evidence="7" type="ORF">E0W69_014625</name>
</gene>
<evidence type="ECO:0000256" key="5">
    <source>
        <dbReference type="SAM" id="SignalP"/>
    </source>
</evidence>
<organism evidence="7 8">
    <name type="scientific">Rhizosphaericola mali</name>
    <dbReference type="NCBI Taxonomy" id="2545455"/>
    <lineage>
        <taxon>Bacteria</taxon>
        <taxon>Pseudomonadati</taxon>
        <taxon>Bacteroidota</taxon>
        <taxon>Chitinophagia</taxon>
        <taxon>Chitinophagales</taxon>
        <taxon>Chitinophagaceae</taxon>
        <taxon>Rhizosphaericola</taxon>
    </lineage>
</organism>
<dbReference type="OrthoDB" id="9801493at2"/>
<evidence type="ECO:0000256" key="2">
    <source>
        <dbReference type="ARBA" id="ARBA00012706"/>
    </source>
</evidence>
<dbReference type="SUPFAM" id="SSF51445">
    <property type="entry name" value="(Trans)glycosidases"/>
    <property type="match status" value="1"/>
</dbReference>
<keyword evidence="4" id="KW-0326">Glycosidase</keyword>
<reference evidence="7 8" key="1">
    <citation type="submission" date="2019-09" db="EMBL/GenBank/DDBJ databases">
        <title>Complete genome sequence of Arachidicoccus sp. B3-10 isolated from apple orchard soil.</title>
        <authorList>
            <person name="Kim H.S."/>
            <person name="Han K.-I."/>
            <person name="Suh M.K."/>
            <person name="Lee K.C."/>
            <person name="Eom M.K."/>
            <person name="Kim J.-S."/>
            <person name="Kang S.W."/>
            <person name="Sin Y."/>
            <person name="Lee J.-S."/>
        </authorList>
    </citation>
    <scope>NUCLEOTIDE SEQUENCE [LARGE SCALE GENOMIC DNA]</scope>
    <source>
        <strain evidence="7 8">B3-10</strain>
    </source>
</reference>
<dbReference type="PANTHER" id="PTHR31451">
    <property type="match status" value="1"/>
</dbReference>
<feature type="domain" description="Glycoside hydrolase family 5" evidence="6">
    <location>
        <begin position="25"/>
        <end position="427"/>
    </location>
</feature>